<dbReference type="EMBL" id="CP009788">
    <property type="protein sequence ID" value="AJE04787.1"/>
    <property type="molecule type" value="Genomic_DNA"/>
</dbReference>
<accession>A0A0B5BE81</accession>
<gene>
    <name evidence="1" type="ORF">GPICK_02960</name>
</gene>
<dbReference type="AlphaFoldDB" id="A0A0B5BE81"/>
<keyword evidence="2" id="KW-1185">Reference proteome</keyword>
<dbReference type="OrthoDB" id="5397374at2"/>
<reference evidence="1 2" key="1">
    <citation type="journal article" date="2015" name="Genome Announc.">
        <title>Complete Genome of Geobacter pickeringii G13T, a Metal-Reducing Isolate from Sedimentary Kaolin Deposits.</title>
        <authorList>
            <person name="Badalamenti J.P."/>
            <person name="Bond D.R."/>
        </authorList>
    </citation>
    <scope>NUCLEOTIDE SEQUENCE [LARGE SCALE GENOMIC DNA]</scope>
    <source>
        <strain evidence="1 2">G13</strain>
    </source>
</reference>
<sequence>MAAVIQDATLRGYAKATIGEAFGRYRYLKKKEWSETRGARGTFYVDFVGLSPAGWFDFTARRNGIASRGIEVKFVVHPDGSYEVGMVSKVVVKTDGKTYRYPQADVTSILDAVYANREIGY</sequence>
<dbReference type="KEGG" id="gpi:GPICK_02960"/>
<evidence type="ECO:0000313" key="1">
    <source>
        <dbReference type="EMBL" id="AJE04787.1"/>
    </source>
</evidence>
<dbReference type="STRING" id="345632.GPICK_02960"/>
<proteinExistence type="predicted"/>
<organism evidence="1 2">
    <name type="scientific">Geobacter pickeringii</name>
    <dbReference type="NCBI Taxonomy" id="345632"/>
    <lineage>
        <taxon>Bacteria</taxon>
        <taxon>Pseudomonadati</taxon>
        <taxon>Thermodesulfobacteriota</taxon>
        <taxon>Desulfuromonadia</taxon>
        <taxon>Geobacterales</taxon>
        <taxon>Geobacteraceae</taxon>
        <taxon>Geobacter</taxon>
    </lineage>
</organism>
<protein>
    <submittedName>
        <fullName evidence="1">Uncharacterized protein</fullName>
    </submittedName>
</protein>
<evidence type="ECO:0000313" key="2">
    <source>
        <dbReference type="Proteomes" id="UP000057609"/>
    </source>
</evidence>
<name>A0A0B5BE81_9BACT</name>
<dbReference type="Proteomes" id="UP000057609">
    <property type="component" value="Chromosome"/>
</dbReference>
<dbReference type="HOGENOM" id="CLU_134955_0_0_7"/>